<gene>
    <name evidence="2" type="ORF">H4W81_005987</name>
</gene>
<protein>
    <submittedName>
        <fullName evidence="2">Uncharacterized protein</fullName>
    </submittedName>
</protein>
<evidence type="ECO:0000313" key="3">
    <source>
        <dbReference type="Proteomes" id="UP000661607"/>
    </source>
</evidence>
<accession>A0ABR9KMG7</accession>
<organism evidence="2 3">
    <name type="scientific">Nonomuraea africana</name>
    <dbReference type="NCBI Taxonomy" id="46171"/>
    <lineage>
        <taxon>Bacteria</taxon>
        <taxon>Bacillati</taxon>
        <taxon>Actinomycetota</taxon>
        <taxon>Actinomycetes</taxon>
        <taxon>Streptosporangiales</taxon>
        <taxon>Streptosporangiaceae</taxon>
        <taxon>Nonomuraea</taxon>
    </lineage>
</organism>
<keyword evidence="1" id="KW-0812">Transmembrane</keyword>
<proteinExistence type="predicted"/>
<reference evidence="2 3" key="1">
    <citation type="submission" date="2020-10" db="EMBL/GenBank/DDBJ databases">
        <title>Sequencing the genomes of 1000 actinobacteria strains.</title>
        <authorList>
            <person name="Klenk H.-P."/>
        </authorList>
    </citation>
    <scope>NUCLEOTIDE SEQUENCE [LARGE SCALE GENOMIC DNA]</scope>
    <source>
        <strain evidence="2 3">DSM 43748</strain>
    </source>
</reference>
<comment type="caution">
    <text evidence="2">The sequence shown here is derived from an EMBL/GenBank/DDBJ whole genome shotgun (WGS) entry which is preliminary data.</text>
</comment>
<feature type="transmembrane region" description="Helical" evidence="1">
    <location>
        <begin position="12"/>
        <end position="28"/>
    </location>
</feature>
<keyword evidence="1" id="KW-0472">Membrane</keyword>
<name>A0ABR9KMG7_9ACTN</name>
<dbReference type="Proteomes" id="UP000661607">
    <property type="component" value="Unassembled WGS sequence"/>
</dbReference>
<dbReference type="EMBL" id="JADBEF010000001">
    <property type="protein sequence ID" value="MBE1563208.1"/>
    <property type="molecule type" value="Genomic_DNA"/>
</dbReference>
<keyword evidence="3" id="KW-1185">Reference proteome</keyword>
<keyword evidence="1" id="KW-1133">Transmembrane helix</keyword>
<sequence length="39" mass="4304">MLFAVEPTPGWVRAIQALFGMLLAGWATQRATAMLRRTA</sequence>
<evidence type="ECO:0000313" key="2">
    <source>
        <dbReference type="EMBL" id="MBE1563208.1"/>
    </source>
</evidence>
<evidence type="ECO:0000256" key="1">
    <source>
        <dbReference type="SAM" id="Phobius"/>
    </source>
</evidence>